<comment type="caution">
    <text evidence="13">The sequence shown here is derived from an EMBL/GenBank/DDBJ whole genome shotgun (WGS) entry which is preliminary data.</text>
</comment>
<keyword evidence="4" id="KW-0997">Cell inner membrane</keyword>
<keyword evidence="9 11" id="KW-0472">Membrane</keyword>
<dbReference type="SUPFAM" id="SSF90123">
    <property type="entry name" value="ABC transporter transmembrane region"/>
    <property type="match status" value="1"/>
</dbReference>
<comment type="subcellular location">
    <subcellularLocation>
        <location evidence="1">Cell inner membrane</location>
        <topology evidence="1">Multi-pass membrane protein</topology>
    </subcellularLocation>
</comment>
<comment type="similarity">
    <text evidence="10">Belongs to the ABC transporter superfamily. Siderophore-Fe(3+) uptake transporter (SIUT) (TC 3.A.1.21) family.</text>
</comment>
<evidence type="ECO:0000313" key="13">
    <source>
        <dbReference type="EMBL" id="GHH83925.1"/>
    </source>
</evidence>
<dbReference type="RefSeq" id="WP_189935239.1">
    <property type="nucleotide sequence ID" value="NZ_BNCD01000014.1"/>
</dbReference>
<evidence type="ECO:0000256" key="3">
    <source>
        <dbReference type="ARBA" id="ARBA00022475"/>
    </source>
</evidence>
<dbReference type="GO" id="GO:0005524">
    <property type="term" value="F:ATP binding"/>
    <property type="evidence" value="ECO:0007669"/>
    <property type="project" value="UniProtKB-KW"/>
</dbReference>
<dbReference type="PROSITE" id="PS00211">
    <property type="entry name" value="ABC_TRANSPORTER_1"/>
    <property type="match status" value="1"/>
</dbReference>
<keyword evidence="14" id="KW-1185">Reference proteome</keyword>
<evidence type="ECO:0000256" key="9">
    <source>
        <dbReference type="ARBA" id="ARBA00023136"/>
    </source>
</evidence>
<dbReference type="PROSITE" id="PS50893">
    <property type="entry name" value="ABC_TRANSPORTER_2"/>
    <property type="match status" value="1"/>
</dbReference>
<reference evidence="13" key="1">
    <citation type="journal article" date="2014" name="Int. J. Syst. Evol. Microbiol.">
        <title>Complete genome sequence of Corynebacterium casei LMG S-19264T (=DSM 44701T), isolated from a smear-ripened cheese.</title>
        <authorList>
            <consortium name="US DOE Joint Genome Institute (JGI-PGF)"/>
            <person name="Walter F."/>
            <person name="Albersmeier A."/>
            <person name="Kalinowski J."/>
            <person name="Ruckert C."/>
        </authorList>
    </citation>
    <scope>NUCLEOTIDE SEQUENCE</scope>
    <source>
        <strain evidence="13">JCM 5069</strain>
    </source>
</reference>
<evidence type="ECO:0000256" key="2">
    <source>
        <dbReference type="ARBA" id="ARBA00022448"/>
    </source>
</evidence>
<keyword evidence="2" id="KW-0813">Transport</keyword>
<keyword evidence="7" id="KW-0067">ATP-binding</keyword>
<dbReference type="Proteomes" id="UP000603708">
    <property type="component" value="Unassembled WGS sequence"/>
</dbReference>
<feature type="transmembrane region" description="Helical" evidence="11">
    <location>
        <begin position="151"/>
        <end position="168"/>
    </location>
</feature>
<sequence length="638" mass="68175">MKSAHTRLRLWWTESFLGRLRVLRCIPYAGARIVTALLVINLSLSLTPIAFMLTMSAVVGRLPVAVHDGLGSPAWSGVLTMMSVAVFVYVVQGVLSELQTAVGDQMTRRVDGRLQQDLIASSLSGTGIAPLEDAKALDALEELNRWYEGRLYTPGSGSAGMLALLARYPRLLFFVGAVGMAVGWLPAVVLLVAVMAFRTGQRGGLRLFARAFDGWVSGQLRRRDHLRDVVIGATHAKELRIFGLTGWFTDRYAAAHLAATEVINQARRRALFRPYLGYCALGLVAVGFVFVTIGRGLAGGQVTLTSGVLATQATLAAVLLGGQYPEADMPTSMGMRALEVTEAFHDRVAEVERANPPAASPEPAVSAAGRPLESIRLESVGFGYPGSARPQLDGLDLELPAGSCTAIVGVNGAGKSTLVKLLTRLYEPDSGRITLDGTDLRAVPLADWRRQVSVVFQDFVRYEFSAADNIAFGAPHIAPDPAAIRSAAERAGILPALERLPKGLDTILSRAYAGGADLSGGQWQRIAIARALYAIDAGARLLILDEPTSALDARAEGRFFDSFVSLTQGVTSVLISHRLSSVRRADQIVVLDGGRVAERGTHEALMAADGTYAALYRLQAERFDTGPDAVRFPVGGAS</sequence>
<evidence type="ECO:0000256" key="10">
    <source>
        <dbReference type="ARBA" id="ARBA00023455"/>
    </source>
</evidence>
<feature type="domain" description="ABC transporter" evidence="12">
    <location>
        <begin position="375"/>
        <end position="618"/>
    </location>
</feature>
<gene>
    <name evidence="13" type="ORF">GCM10018793_47200</name>
</gene>
<evidence type="ECO:0000259" key="12">
    <source>
        <dbReference type="PROSITE" id="PS50893"/>
    </source>
</evidence>
<feature type="transmembrane region" description="Helical" evidence="11">
    <location>
        <begin position="29"/>
        <end position="53"/>
    </location>
</feature>
<feature type="transmembrane region" description="Helical" evidence="11">
    <location>
        <begin position="73"/>
        <end position="91"/>
    </location>
</feature>
<keyword evidence="6" id="KW-0547">Nucleotide-binding</keyword>
<dbReference type="PANTHER" id="PTHR24221:SF654">
    <property type="entry name" value="ATP-BINDING CASSETTE SUB-FAMILY B MEMBER 6"/>
    <property type="match status" value="1"/>
</dbReference>
<evidence type="ECO:0000313" key="14">
    <source>
        <dbReference type="Proteomes" id="UP000603708"/>
    </source>
</evidence>
<dbReference type="EMBL" id="BNCD01000014">
    <property type="protein sequence ID" value="GHH83925.1"/>
    <property type="molecule type" value="Genomic_DNA"/>
</dbReference>
<proteinExistence type="inferred from homology"/>
<dbReference type="GO" id="GO:0034040">
    <property type="term" value="F:ATPase-coupled lipid transmembrane transporter activity"/>
    <property type="evidence" value="ECO:0007669"/>
    <property type="project" value="TreeGrafter"/>
</dbReference>
<feature type="transmembrane region" description="Helical" evidence="11">
    <location>
        <begin position="275"/>
        <end position="298"/>
    </location>
</feature>
<organism evidence="13 14">
    <name type="scientific">Streptomyces sulfonofaciens</name>
    <dbReference type="NCBI Taxonomy" id="68272"/>
    <lineage>
        <taxon>Bacteria</taxon>
        <taxon>Bacillati</taxon>
        <taxon>Actinomycetota</taxon>
        <taxon>Actinomycetes</taxon>
        <taxon>Kitasatosporales</taxon>
        <taxon>Streptomycetaceae</taxon>
        <taxon>Streptomyces</taxon>
    </lineage>
</organism>
<evidence type="ECO:0000256" key="5">
    <source>
        <dbReference type="ARBA" id="ARBA00022692"/>
    </source>
</evidence>
<dbReference type="SMART" id="SM00382">
    <property type="entry name" value="AAA"/>
    <property type="match status" value="1"/>
</dbReference>
<dbReference type="InterPro" id="IPR003439">
    <property type="entry name" value="ABC_transporter-like_ATP-bd"/>
</dbReference>
<dbReference type="InterPro" id="IPR017871">
    <property type="entry name" value="ABC_transporter-like_CS"/>
</dbReference>
<keyword evidence="5 11" id="KW-0812">Transmembrane</keyword>
<dbReference type="InterPro" id="IPR036640">
    <property type="entry name" value="ABC1_TM_sf"/>
</dbReference>
<dbReference type="FunFam" id="3.40.50.300:FF:000221">
    <property type="entry name" value="Multidrug ABC transporter ATP-binding protein"/>
    <property type="match status" value="1"/>
</dbReference>
<feature type="transmembrane region" description="Helical" evidence="11">
    <location>
        <begin position="174"/>
        <end position="197"/>
    </location>
</feature>
<dbReference type="Pfam" id="PF00005">
    <property type="entry name" value="ABC_tran"/>
    <property type="match status" value="1"/>
</dbReference>
<dbReference type="AlphaFoldDB" id="A0A919GH88"/>
<evidence type="ECO:0000256" key="1">
    <source>
        <dbReference type="ARBA" id="ARBA00004429"/>
    </source>
</evidence>
<dbReference type="InterPro" id="IPR003593">
    <property type="entry name" value="AAA+_ATPase"/>
</dbReference>
<accession>A0A919GH88</accession>
<dbReference type="PANTHER" id="PTHR24221">
    <property type="entry name" value="ATP-BINDING CASSETTE SUB-FAMILY B"/>
    <property type="match status" value="1"/>
</dbReference>
<protein>
    <submittedName>
        <fullName evidence="13">Multidrug ABC transporter permease</fullName>
    </submittedName>
</protein>
<evidence type="ECO:0000256" key="4">
    <source>
        <dbReference type="ARBA" id="ARBA00022519"/>
    </source>
</evidence>
<evidence type="ECO:0000256" key="6">
    <source>
        <dbReference type="ARBA" id="ARBA00022741"/>
    </source>
</evidence>
<evidence type="ECO:0000256" key="7">
    <source>
        <dbReference type="ARBA" id="ARBA00022840"/>
    </source>
</evidence>
<dbReference type="InterPro" id="IPR039421">
    <property type="entry name" value="Type_1_exporter"/>
</dbReference>
<dbReference type="GO" id="GO:0016887">
    <property type="term" value="F:ATP hydrolysis activity"/>
    <property type="evidence" value="ECO:0007669"/>
    <property type="project" value="InterPro"/>
</dbReference>
<dbReference type="Gene3D" id="3.40.50.300">
    <property type="entry name" value="P-loop containing nucleotide triphosphate hydrolases"/>
    <property type="match status" value="1"/>
</dbReference>
<evidence type="ECO:0000256" key="8">
    <source>
        <dbReference type="ARBA" id="ARBA00022989"/>
    </source>
</evidence>
<evidence type="ECO:0000256" key="11">
    <source>
        <dbReference type="SAM" id="Phobius"/>
    </source>
</evidence>
<keyword evidence="8 11" id="KW-1133">Transmembrane helix</keyword>
<name>A0A919GH88_9ACTN</name>
<reference evidence="13" key="2">
    <citation type="submission" date="2020-09" db="EMBL/GenBank/DDBJ databases">
        <authorList>
            <person name="Sun Q."/>
            <person name="Ohkuma M."/>
        </authorList>
    </citation>
    <scope>NUCLEOTIDE SEQUENCE</scope>
    <source>
        <strain evidence="13">JCM 5069</strain>
    </source>
</reference>
<dbReference type="SUPFAM" id="SSF52540">
    <property type="entry name" value="P-loop containing nucleoside triphosphate hydrolases"/>
    <property type="match status" value="1"/>
</dbReference>
<keyword evidence="3" id="KW-1003">Cell membrane</keyword>
<dbReference type="GO" id="GO:0005886">
    <property type="term" value="C:plasma membrane"/>
    <property type="evidence" value="ECO:0007669"/>
    <property type="project" value="UniProtKB-SubCell"/>
</dbReference>
<dbReference type="InterPro" id="IPR027417">
    <property type="entry name" value="P-loop_NTPase"/>
</dbReference>